<dbReference type="EC" id="4.1.99.3" evidence="3"/>
<evidence type="ECO:0000256" key="2">
    <source>
        <dbReference type="ARBA" id="ARBA00005862"/>
    </source>
</evidence>
<feature type="binding site" evidence="12">
    <location>
        <begin position="369"/>
        <end position="371"/>
    </location>
    <ligand>
        <name>FAD</name>
        <dbReference type="ChEBI" id="CHEBI:57692"/>
    </ligand>
</feature>
<feature type="binding site" evidence="12">
    <location>
        <position position="217"/>
    </location>
    <ligand>
        <name>FAD</name>
        <dbReference type="ChEBI" id="CHEBI:57692"/>
    </ligand>
</feature>
<feature type="site" description="Electron transfer via tryptophanyl radical" evidence="13">
    <location>
        <position position="356"/>
    </location>
</feature>
<organism evidence="16 17">
    <name type="scientific">Zhongshania marina</name>
    <dbReference type="NCBI Taxonomy" id="2304603"/>
    <lineage>
        <taxon>Bacteria</taxon>
        <taxon>Pseudomonadati</taxon>
        <taxon>Pseudomonadota</taxon>
        <taxon>Gammaproteobacteria</taxon>
        <taxon>Cellvibrionales</taxon>
        <taxon>Spongiibacteraceae</taxon>
        <taxon>Zhongshania</taxon>
    </lineage>
</organism>
<dbReference type="AlphaFoldDB" id="A0A2S4HDB9"/>
<proteinExistence type="inferred from homology"/>
<keyword evidence="5 12" id="KW-0285">Flavoprotein</keyword>
<keyword evidence="7 14" id="KW-0157">Chromophore</keyword>
<evidence type="ECO:0000256" key="5">
    <source>
        <dbReference type="ARBA" id="ARBA00022630"/>
    </source>
</evidence>
<dbReference type="GO" id="GO:0003904">
    <property type="term" value="F:deoxyribodipyrimidine photo-lyase activity"/>
    <property type="evidence" value="ECO:0007669"/>
    <property type="project" value="UniProtKB-EC"/>
</dbReference>
<dbReference type="PANTHER" id="PTHR11455:SF9">
    <property type="entry name" value="CRYPTOCHROME CIRCADIAN CLOCK 5 ISOFORM X1"/>
    <property type="match status" value="1"/>
</dbReference>
<sequence>MTGLIWFRNDLRSLDHPALCSASKNHASVRAVYLLCPQQLDEHGIAPIRRQFLRRALDDLQRQLSSLGIPLDIIDAEHFKHAPRHLQHYCREHEISAVYAHREWLVDEINRDERCAKQLDIALHLIDDSLISPLTLSKSDGTPYKVFTPFSRRCRDLLAAQFPRVMRRPTVKAPGAISAVTPCPIFGEEKDSSAWPADEEGVLQQLRQFCAERAGDYQKHRDFPALNGTSRLSAALALGLLSPRQCLARLQQECGEDIWDAKSDAGTWLNELLWREFYRHVAFHFPRVVKGRAFQSYTDAIPWPNKPALFEAWCEGQTGYPIVDAAMRQLKETGWMHNRLRMITASFLCKDLHIDWRWGERHFLEHLIDADFASNNGGWQWAASTGTDAAPYFRIFNPTTQGQRFDPQGQFILRFVPELKGLQGKQLHQVPATASYPQPIVDHKESRNITLALFQEIRD</sequence>
<dbReference type="PROSITE" id="PS00691">
    <property type="entry name" value="DNA_PHOTOLYASES_1_2"/>
    <property type="match status" value="1"/>
</dbReference>
<feature type="site" description="Electron transfer via tryptophanyl radical" evidence="13">
    <location>
        <position position="379"/>
    </location>
</feature>
<dbReference type="SUPFAM" id="SSF48173">
    <property type="entry name" value="Cryptochrome/photolyase FAD-binding domain"/>
    <property type="match status" value="1"/>
</dbReference>
<comment type="cofactor">
    <cofactor evidence="1">
        <name>(6R)-5,10-methylene-5,6,7,8-tetrahydrofolate</name>
        <dbReference type="ChEBI" id="CHEBI:15636"/>
    </cofactor>
</comment>
<dbReference type="GO" id="GO:0000719">
    <property type="term" value="P:photoreactive repair"/>
    <property type="evidence" value="ECO:0007669"/>
    <property type="project" value="UniProtKB-ARBA"/>
</dbReference>
<feature type="binding site" evidence="12">
    <location>
        <position position="268"/>
    </location>
    <ligand>
        <name>FAD</name>
        <dbReference type="ChEBI" id="CHEBI:57692"/>
    </ligand>
</feature>
<dbReference type="Gene3D" id="1.25.40.80">
    <property type="match status" value="1"/>
</dbReference>
<evidence type="ECO:0000313" key="16">
    <source>
        <dbReference type="EMBL" id="POP51996.1"/>
    </source>
</evidence>
<dbReference type="InterPro" id="IPR036155">
    <property type="entry name" value="Crypto/Photolyase_N_sf"/>
</dbReference>
<dbReference type="PROSITE" id="PS00394">
    <property type="entry name" value="DNA_PHOTOLYASES_1_1"/>
    <property type="match status" value="1"/>
</dbReference>
<dbReference type="EMBL" id="PQGG01000031">
    <property type="protein sequence ID" value="POP51996.1"/>
    <property type="molecule type" value="Genomic_DNA"/>
</dbReference>
<evidence type="ECO:0000256" key="11">
    <source>
        <dbReference type="ARBA" id="ARBA00083107"/>
    </source>
</evidence>
<feature type="site" description="Electron transfer via tryptophanyl radical" evidence="13">
    <location>
        <position position="303"/>
    </location>
</feature>
<dbReference type="Gene3D" id="3.40.50.620">
    <property type="entry name" value="HUPs"/>
    <property type="match status" value="1"/>
</dbReference>
<evidence type="ECO:0000259" key="15">
    <source>
        <dbReference type="PROSITE" id="PS51645"/>
    </source>
</evidence>
<dbReference type="Pfam" id="PF00875">
    <property type="entry name" value="DNA_photolyase"/>
    <property type="match status" value="1"/>
</dbReference>
<dbReference type="GO" id="GO:0071949">
    <property type="term" value="F:FAD binding"/>
    <property type="evidence" value="ECO:0007669"/>
    <property type="project" value="TreeGrafter"/>
</dbReference>
<evidence type="ECO:0000256" key="3">
    <source>
        <dbReference type="ARBA" id="ARBA00013149"/>
    </source>
</evidence>
<protein>
    <recommendedName>
        <fullName evidence="4">Deoxyribodipyrimidine photo-lyase</fullName>
        <ecNumber evidence="3">4.1.99.3</ecNumber>
    </recommendedName>
    <alternativeName>
        <fullName evidence="8">DNA photolyase</fullName>
    </alternativeName>
    <alternativeName>
        <fullName evidence="11">Photoreactivating enzyme</fullName>
    </alternativeName>
</protein>
<evidence type="ECO:0000256" key="14">
    <source>
        <dbReference type="RuleBase" id="RU004182"/>
    </source>
</evidence>
<comment type="function">
    <text evidence="10">Involved in repair of UV radiation-induced DNA damage. Catalyzes the light-dependent monomerization (300-600 nm) of cyclobutyl pyrimidine dimers (in cis-syn configuration), which are formed between adjacent bases on the same DNA strand upon exposure to ultraviolet radiation.</text>
</comment>
<feature type="binding site" evidence="12">
    <location>
        <begin position="271"/>
        <end position="278"/>
    </location>
    <ligand>
        <name>FAD</name>
        <dbReference type="ChEBI" id="CHEBI:57692"/>
    </ligand>
</feature>
<comment type="similarity">
    <text evidence="14">Belongs to the DNA photolyase family.</text>
</comment>
<reference evidence="16" key="1">
    <citation type="submission" date="2018-01" db="EMBL/GenBank/DDBJ databases">
        <authorList>
            <person name="Yu X.-D."/>
        </authorList>
    </citation>
    <scope>NUCLEOTIDE SEQUENCE</scope>
    <source>
        <strain evidence="16">ZX-21</strain>
    </source>
</reference>
<dbReference type="InterPro" id="IPR002081">
    <property type="entry name" value="Cryptochrome/DNA_photolyase_1"/>
</dbReference>
<evidence type="ECO:0000256" key="13">
    <source>
        <dbReference type="PIRSR" id="PIRSR602081-2"/>
    </source>
</evidence>
<name>A0A2S4HDB9_9GAMM</name>
<evidence type="ECO:0000256" key="12">
    <source>
        <dbReference type="PIRSR" id="PIRSR602081-1"/>
    </source>
</evidence>
<evidence type="ECO:0000256" key="7">
    <source>
        <dbReference type="ARBA" id="ARBA00022991"/>
    </source>
</evidence>
<dbReference type="Pfam" id="PF03441">
    <property type="entry name" value="FAD_binding_7"/>
    <property type="match status" value="1"/>
</dbReference>
<dbReference type="NCBIfam" id="NF007955">
    <property type="entry name" value="PRK10674.1"/>
    <property type="match status" value="1"/>
</dbReference>
<dbReference type="PANTHER" id="PTHR11455">
    <property type="entry name" value="CRYPTOCHROME"/>
    <property type="match status" value="1"/>
</dbReference>
<dbReference type="InterPro" id="IPR005101">
    <property type="entry name" value="Cryptochr/Photolyase_FAD-bd"/>
</dbReference>
<gene>
    <name evidence="16" type="ORF">C0068_13390</name>
</gene>
<accession>A0A2S4HDB9</accession>
<dbReference type="InterPro" id="IPR018394">
    <property type="entry name" value="DNA_photolyase_1_CS_C"/>
</dbReference>
<evidence type="ECO:0000313" key="17">
    <source>
        <dbReference type="Proteomes" id="UP000237222"/>
    </source>
</evidence>
<dbReference type="RefSeq" id="WP_103684979.1">
    <property type="nucleotide sequence ID" value="NZ_PQGG01000031.1"/>
</dbReference>
<evidence type="ECO:0000256" key="4">
    <source>
        <dbReference type="ARBA" id="ARBA00014046"/>
    </source>
</evidence>
<dbReference type="InterPro" id="IPR006050">
    <property type="entry name" value="DNA_photolyase_N"/>
</dbReference>
<comment type="catalytic activity">
    <reaction evidence="9">
        <text>cyclobutadipyrimidine (in DNA) = 2 pyrimidine residues (in DNA).</text>
        <dbReference type="EC" id="4.1.99.3"/>
    </reaction>
</comment>
<dbReference type="PRINTS" id="PR00147">
    <property type="entry name" value="DNAPHOTLYASE"/>
</dbReference>
<feature type="binding site" evidence="12">
    <location>
        <begin position="229"/>
        <end position="233"/>
    </location>
    <ligand>
        <name>FAD</name>
        <dbReference type="ChEBI" id="CHEBI:57692"/>
    </ligand>
</feature>
<dbReference type="SUPFAM" id="SSF52425">
    <property type="entry name" value="Cryptochrome/photolyase, N-terminal domain"/>
    <property type="match status" value="1"/>
</dbReference>
<keyword evidence="6 12" id="KW-0274">FAD</keyword>
<evidence type="ECO:0000256" key="10">
    <source>
        <dbReference type="ARBA" id="ARBA00059220"/>
    </source>
</evidence>
<evidence type="ECO:0000256" key="9">
    <source>
        <dbReference type="ARBA" id="ARBA00033999"/>
    </source>
</evidence>
<dbReference type="InterPro" id="IPR036134">
    <property type="entry name" value="Crypto/Photolyase_FAD-like_sf"/>
</dbReference>
<comment type="similarity">
    <text evidence="2">Belongs to the DNA photolyase class-1 family.</text>
</comment>
<dbReference type="GO" id="GO:0003677">
    <property type="term" value="F:DNA binding"/>
    <property type="evidence" value="ECO:0007669"/>
    <property type="project" value="TreeGrafter"/>
</dbReference>
<comment type="cofactor">
    <cofactor evidence="12">
        <name>FAD</name>
        <dbReference type="ChEBI" id="CHEBI:57692"/>
    </cofactor>
    <text evidence="12">Binds 1 FAD per subunit.</text>
</comment>
<dbReference type="GO" id="GO:0009416">
    <property type="term" value="P:response to light stimulus"/>
    <property type="evidence" value="ECO:0007669"/>
    <property type="project" value="TreeGrafter"/>
</dbReference>
<dbReference type="Proteomes" id="UP000237222">
    <property type="component" value="Unassembled WGS sequence"/>
</dbReference>
<evidence type="ECO:0000256" key="8">
    <source>
        <dbReference type="ARBA" id="ARBA00031671"/>
    </source>
</evidence>
<dbReference type="OrthoDB" id="9772484at2"/>
<dbReference type="PROSITE" id="PS51645">
    <property type="entry name" value="PHR_CRY_ALPHA_BETA"/>
    <property type="match status" value="1"/>
</dbReference>
<comment type="caution">
    <text evidence="16">The sequence shown here is derived from an EMBL/GenBank/DDBJ whole genome shotgun (WGS) entry which is preliminary data.</text>
</comment>
<feature type="domain" description="Photolyase/cryptochrome alpha/beta" evidence="15">
    <location>
        <begin position="1"/>
        <end position="131"/>
    </location>
</feature>
<evidence type="ECO:0000256" key="6">
    <source>
        <dbReference type="ARBA" id="ARBA00022827"/>
    </source>
</evidence>
<dbReference type="Gene3D" id="1.10.579.10">
    <property type="entry name" value="DNA Cyclobutane Dipyrimidine Photolyase, subunit A, domain 3"/>
    <property type="match status" value="1"/>
</dbReference>
<dbReference type="FunFam" id="1.10.579.10:FF:000003">
    <property type="entry name" value="Deoxyribodipyrimidine photo-lyase"/>
    <property type="match status" value="1"/>
</dbReference>
<dbReference type="InterPro" id="IPR014729">
    <property type="entry name" value="Rossmann-like_a/b/a_fold"/>
</dbReference>
<evidence type="ECO:0000256" key="1">
    <source>
        <dbReference type="ARBA" id="ARBA00001932"/>
    </source>
</evidence>